<evidence type="ECO:0000313" key="2">
    <source>
        <dbReference type="EMBL" id="CAE6473445.1"/>
    </source>
</evidence>
<accession>A0A8H3C5K3</accession>
<proteinExistence type="predicted"/>
<dbReference type="AlphaFoldDB" id="A0A8H3C5K3"/>
<evidence type="ECO:0000313" key="3">
    <source>
        <dbReference type="Proteomes" id="UP000663846"/>
    </source>
</evidence>
<feature type="compositionally biased region" description="Polar residues" evidence="1">
    <location>
        <begin position="154"/>
        <end position="171"/>
    </location>
</feature>
<dbReference type="EMBL" id="CAJMWS010001112">
    <property type="protein sequence ID" value="CAE6473445.1"/>
    <property type="molecule type" value="Genomic_DNA"/>
</dbReference>
<protein>
    <recommendedName>
        <fullName evidence="4">BAG domain-containing protein</fullName>
    </recommendedName>
</protein>
<comment type="caution">
    <text evidence="2">The sequence shown here is derived from an EMBL/GenBank/DDBJ whole genome shotgun (WGS) entry which is preliminary data.</text>
</comment>
<feature type="region of interest" description="Disordered" evidence="1">
    <location>
        <begin position="64"/>
        <end position="86"/>
    </location>
</feature>
<name>A0A8H3C5K3_9AGAM</name>
<feature type="region of interest" description="Disordered" evidence="1">
    <location>
        <begin position="144"/>
        <end position="210"/>
    </location>
</feature>
<dbReference type="Proteomes" id="UP000663846">
    <property type="component" value="Unassembled WGS sequence"/>
</dbReference>
<gene>
    <name evidence="2" type="ORF">RDB_LOCUS180027</name>
</gene>
<evidence type="ECO:0000256" key="1">
    <source>
        <dbReference type="SAM" id="MobiDB-lite"/>
    </source>
</evidence>
<organism evidence="2 3">
    <name type="scientific">Rhizoctonia solani</name>
    <dbReference type="NCBI Taxonomy" id="456999"/>
    <lineage>
        <taxon>Eukaryota</taxon>
        <taxon>Fungi</taxon>
        <taxon>Dikarya</taxon>
        <taxon>Basidiomycota</taxon>
        <taxon>Agaricomycotina</taxon>
        <taxon>Agaricomycetes</taxon>
        <taxon>Cantharellales</taxon>
        <taxon>Ceratobasidiaceae</taxon>
        <taxon>Rhizoctonia</taxon>
    </lineage>
</organism>
<sequence length="321" mass="36256">MNADHEIALMYTPSPWSLFQPSNGFYSPFSNVILRVVQPPRPNLEDLLLQFFTGDEVTTFPIEPEPEVIHSPQNEGEASKASDLTPDFDLSERMAREMQQQEDREQEMRDRAAAMRYQFGEYMSAFETSRPTIEGFRSMFPRESVNAEAGPSTIKKSTPTYASESNLSSGWSKLDQDQKMTNDGESSSDISDKVYGKNPARASQLDTANHNPSELLTDIEAHLKHKINQFDFPENLEFQPGSHTPTLLHTQSNAAVHAFEKALLDMRANLGVVEAGPNEDVIERRSRIDGRIQRELGDLDRKVLEAWAAKRRYSPAMGSRM</sequence>
<evidence type="ECO:0008006" key="4">
    <source>
        <dbReference type="Google" id="ProtNLM"/>
    </source>
</evidence>
<reference evidence="2" key="1">
    <citation type="submission" date="2021-01" db="EMBL/GenBank/DDBJ databases">
        <authorList>
            <person name="Kaushik A."/>
        </authorList>
    </citation>
    <scope>NUCLEOTIDE SEQUENCE</scope>
    <source>
        <strain evidence="2">AG1-1C</strain>
    </source>
</reference>